<sequence>PAVTRPTSTRTPFGALRIPSPKDLLHAKALAAMEKEKGAFPKHLPLRERMGRCLMLKAAIKVIAFEPFIKECEAYNNRLRKEADMATTKTPIGANGAPTDARTKPMEAVKTPMDAISMTTDASKTTVDAESAQLSHRRRHLRLLPQ</sequence>
<feature type="region of interest" description="Disordered" evidence="1">
    <location>
        <begin position="86"/>
        <end position="106"/>
    </location>
</feature>
<feature type="non-terminal residue" evidence="2">
    <location>
        <position position="1"/>
    </location>
</feature>
<accession>A0AAV5W3X3</accession>
<protein>
    <submittedName>
        <fullName evidence="2">Uncharacterized protein</fullName>
    </submittedName>
</protein>
<gene>
    <name evidence="2" type="ORF">PFISCL1PPCAC_17911</name>
</gene>
<name>A0AAV5W3X3_9BILA</name>
<dbReference type="AlphaFoldDB" id="A0AAV5W3X3"/>
<reference evidence="2" key="1">
    <citation type="submission" date="2023-10" db="EMBL/GenBank/DDBJ databases">
        <title>Genome assembly of Pristionchus species.</title>
        <authorList>
            <person name="Yoshida K."/>
            <person name="Sommer R.J."/>
        </authorList>
    </citation>
    <scope>NUCLEOTIDE SEQUENCE</scope>
    <source>
        <strain evidence="2">RS5133</strain>
    </source>
</reference>
<evidence type="ECO:0000313" key="3">
    <source>
        <dbReference type="Proteomes" id="UP001432322"/>
    </source>
</evidence>
<proteinExistence type="predicted"/>
<feature type="non-terminal residue" evidence="2">
    <location>
        <position position="146"/>
    </location>
</feature>
<comment type="caution">
    <text evidence="2">The sequence shown here is derived from an EMBL/GenBank/DDBJ whole genome shotgun (WGS) entry which is preliminary data.</text>
</comment>
<organism evidence="2 3">
    <name type="scientific">Pristionchus fissidentatus</name>
    <dbReference type="NCBI Taxonomy" id="1538716"/>
    <lineage>
        <taxon>Eukaryota</taxon>
        <taxon>Metazoa</taxon>
        <taxon>Ecdysozoa</taxon>
        <taxon>Nematoda</taxon>
        <taxon>Chromadorea</taxon>
        <taxon>Rhabditida</taxon>
        <taxon>Rhabditina</taxon>
        <taxon>Diplogasteromorpha</taxon>
        <taxon>Diplogasteroidea</taxon>
        <taxon>Neodiplogasteridae</taxon>
        <taxon>Pristionchus</taxon>
    </lineage>
</organism>
<dbReference type="Proteomes" id="UP001432322">
    <property type="component" value="Unassembled WGS sequence"/>
</dbReference>
<dbReference type="EMBL" id="BTSY01000005">
    <property type="protein sequence ID" value="GMT26614.1"/>
    <property type="molecule type" value="Genomic_DNA"/>
</dbReference>
<evidence type="ECO:0000313" key="2">
    <source>
        <dbReference type="EMBL" id="GMT26614.1"/>
    </source>
</evidence>
<keyword evidence="3" id="KW-1185">Reference proteome</keyword>
<evidence type="ECO:0000256" key="1">
    <source>
        <dbReference type="SAM" id="MobiDB-lite"/>
    </source>
</evidence>